<evidence type="ECO:0000313" key="2">
    <source>
        <dbReference type="EMBL" id="KAL1648129.1"/>
    </source>
</evidence>
<proteinExistence type="predicted"/>
<dbReference type="EMBL" id="JAKEKT020000010">
    <property type="protein sequence ID" value="KAL1648129.1"/>
    <property type="molecule type" value="Genomic_DNA"/>
</dbReference>
<name>A0ABR3U0F9_9PEZI</name>
<protein>
    <submittedName>
        <fullName evidence="2">Uncharacterized protein</fullName>
    </submittedName>
</protein>
<comment type="caution">
    <text evidence="2">The sequence shown here is derived from an EMBL/GenBank/DDBJ whole genome shotgun (WGS) entry which is preliminary data.</text>
</comment>
<accession>A0ABR3U0F9</accession>
<evidence type="ECO:0000256" key="1">
    <source>
        <dbReference type="SAM" id="MobiDB-lite"/>
    </source>
</evidence>
<organism evidence="2 3">
    <name type="scientific">Diplodia intermedia</name>
    <dbReference type="NCBI Taxonomy" id="856260"/>
    <lineage>
        <taxon>Eukaryota</taxon>
        <taxon>Fungi</taxon>
        <taxon>Dikarya</taxon>
        <taxon>Ascomycota</taxon>
        <taxon>Pezizomycotina</taxon>
        <taxon>Dothideomycetes</taxon>
        <taxon>Dothideomycetes incertae sedis</taxon>
        <taxon>Botryosphaeriales</taxon>
        <taxon>Botryosphaeriaceae</taxon>
        <taxon>Diplodia</taxon>
    </lineage>
</organism>
<feature type="region of interest" description="Disordered" evidence="1">
    <location>
        <begin position="1"/>
        <end position="23"/>
    </location>
</feature>
<keyword evidence="3" id="KW-1185">Reference proteome</keyword>
<dbReference type="Proteomes" id="UP001521184">
    <property type="component" value="Unassembled WGS sequence"/>
</dbReference>
<gene>
    <name evidence="2" type="ORF">SLS58_002456</name>
</gene>
<sequence>MADASRNHPRKRARLEYDDGDDETTNKYLTITIDAADFSDFLKPRGIVIFGDEPTFTPQMLHDHFTTDKPKPDDHIYNMVEPTAEFQELVVEAHNAMEQ</sequence>
<evidence type="ECO:0000313" key="3">
    <source>
        <dbReference type="Proteomes" id="UP001521184"/>
    </source>
</evidence>
<reference evidence="2 3" key="1">
    <citation type="journal article" date="2023" name="Plant Dis.">
        <title>First Report of Diplodia intermedia Causing Canker and Dieback Diseases on Apple Trees in Canada.</title>
        <authorList>
            <person name="Ellouze W."/>
            <person name="Ilyukhin E."/>
            <person name="Sulman M."/>
            <person name="Ali S."/>
        </authorList>
    </citation>
    <scope>NUCLEOTIDE SEQUENCE [LARGE SCALE GENOMIC DNA]</scope>
    <source>
        <strain evidence="2 3">M45-28</strain>
    </source>
</reference>